<gene>
    <name evidence="2" type="ORF">AAW51_5099</name>
</gene>
<evidence type="ECO:0000313" key="3">
    <source>
        <dbReference type="Proteomes" id="UP000035352"/>
    </source>
</evidence>
<dbReference type="PANTHER" id="PTHR13887">
    <property type="entry name" value="GLUTATHIONE S-TRANSFERASE KAPPA"/>
    <property type="match status" value="1"/>
</dbReference>
<accession>A0A0G3BZ74</accession>
<evidence type="ECO:0000259" key="1">
    <source>
        <dbReference type="Pfam" id="PF01323"/>
    </source>
</evidence>
<dbReference type="Gene3D" id="3.40.30.10">
    <property type="entry name" value="Glutaredoxin"/>
    <property type="match status" value="1"/>
</dbReference>
<name>A0A0G3BZ74_9BURK</name>
<organism evidence="2 3">
    <name type="scientific">Caldimonas brevitalea</name>
    <dbReference type="NCBI Taxonomy" id="413882"/>
    <lineage>
        <taxon>Bacteria</taxon>
        <taxon>Pseudomonadati</taxon>
        <taxon>Pseudomonadota</taxon>
        <taxon>Betaproteobacteria</taxon>
        <taxon>Burkholderiales</taxon>
        <taxon>Sphaerotilaceae</taxon>
        <taxon>Caldimonas</taxon>
    </lineage>
</organism>
<dbReference type="Proteomes" id="UP000035352">
    <property type="component" value="Chromosome"/>
</dbReference>
<feature type="domain" description="DSBA-like thioredoxin" evidence="1">
    <location>
        <begin position="3"/>
        <end position="204"/>
    </location>
</feature>
<dbReference type="STRING" id="413882.AAW51_5099"/>
<dbReference type="SUPFAM" id="SSF52833">
    <property type="entry name" value="Thioredoxin-like"/>
    <property type="match status" value="1"/>
</dbReference>
<dbReference type="EMBL" id="CP011371">
    <property type="protein sequence ID" value="AKJ31790.1"/>
    <property type="molecule type" value="Genomic_DNA"/>
</dbReference>
<dbReference type="AlphaFoldDB" id="A0A0G3BZ74"/>
<protein>
    <submittedName>
        <fullName evidence="2">DSBA oxidoreductase</fullName>
    </submittedName>
</protein>
<dbReference type="KEGG" id="pbh:AAW51_5099"/>
<evidence type="ECO:0000313" key="2">
    <source>
        <dbReference type="EMBL" id="AKJ31790.1"/>
    </source>
</evidence>
<reference evidence="2 3" key="1">
    <citation type="submission" date="2015-05" db="EMBL/GenBank/DDBJ databases">
        <authorList>
            <person name="Tang B."/>
            <person name="Yu Y."/>
        </authorList>
    </citation>
    <scope>NUCLEOTIDE SEQUENCE [LARGE SCALE GENOMIC DNA]</scope>
    <source>
        <strain evidence="2 3">DSM 7029</strain>
    </source>
</reference>
<dbReference type="GO" id="GO:0016491">
    <property type="term" value="F:oxidoreductase activity"/>
    <property type="evidence" value="ECO:0007669"/>
    <property type="project" value="InterPro"/>
</dbReference>
<dbReference type="InterPro" id="IPR036249">
    <property type="entry name" value="Thioredoxin-like_sf"/>
</dbReference>
<dbReference type="InterPro" id="IPR001853">
    <property type="entry name" value="DSBA-like_thioredoxin_dom"/>
</dbReference>
<dbReference type="Pfam" id="PF01323">
    <property type="entry name" value="DSBA"/>
    <property type="match status" value="1"/>
</dbReference>
<sequence>MKIDFVSDVSCPWCIIGLQSLEQALQRLGGEVQAELHFQPFELNPGMPPEGQDIDEHLAQKYGATPEQSAGNREAIRARGEAVGFNFRMDKRSRIYNTFDAHRLLHWAELEGRQRELKHALFRAYFTEGQNPGDHTLLAGLAEEVGLDRARAEAILASDTYAEEVRERERYYLERGIHSVPAVIVNDRHLIQGGQPPEVFERALRQIVAEG</sequence>
<keyword evidence="3" id="KW-1185">Reference proteome</keyword>
<dbReference type="PATRIC" id="fig|413882.6.peg.5325"/>
<proteinExistence type="predicted"/>
<dbReference type="CDD" id="cd03024">
    <property type="entry name" value="DsbA_FrnE"/>
    <property type="match status" value="1"/>
</dbReference>
<dbReference type="PANTHER" id="PTHR13887:SF41">
    <property type="entry name" value="THIOREDOXIN SUPERFAMILY PROTEIN"/>
    <property type="match status" value="1"/>
</dbReference>
<dbReference type="RefSeq" id="WP_417903584.1">
    <property type="nucleotide sequence ID" value="NZ_CP011371.1"/>
</dbReference>